<reference evidence="2 3" key="1">
    <citation type="submission" date="2017-05" db="EMBL/GenBank/DDBJ databases">
        <authorList>
            <person name="Varghese N."/>
            <person name="Submissions S."/>
        </authorList>
    </citation>
    <scope>NUCLEOTIDE SEQUENCE [LARGE SCALE GENOMIC DNA]</scope>
    <source>
        <strain evidence="2 3">DSM 21342</strain>
    </source>
</reference>
<gene>
    <name evidence="2" type="ORF">SAMN06265350_11155</name>
</gene>
<protein>
    <submittedName>
        <fullName evidence="2">Uncharacterized protein</fullName>
    </submittedName>
</protein>
<dbReference type="EMBL" id="FXSZ01000011">
    <property type="protein sequence ID" value="SMO79223.1"/>
    <property type="molecule type" value="Genomic_DNA"/>
</dbReference>
<evidence type="ECO:0000256" key="1">
    <source>
        <dbReference type="SAM" id="MobiDB-lite"/>
    </source>
</evidence>
<dbReference type="RefSeq" id="WP_142604593.1">
    <property type="nucleotide sequence ID" value="NZ_FXSZ01000011.1"/>
</dbReference>
<proteinExistence type="predicted"/>
<feature type="compositionally biased region" description="Low complexity" evidence="1">
    <location>
        <begin position="29"/>
        <end position="46"/>
    </location>
</feature>
<feature type="region of interest" description="Disordered" evidence="1">
    <location>
        <begin position="29"/>
        <end position="48"/>
    </location>
</feature>
<organism evidence="2 3">
    <name type="scientific">Solitalea koreensis</name>
    <dbReference type="NCBI Taxonomy" id="543615"/>
    <lineage>
        <taxon>Bacteria</taxon>
        <taxon>Pseudomonadati</taxon>
        <taxon>Bacteroidota</taxon>
        <taxon>Sphingobacteriia</taxon>
        <taxon>Sphingobacteriales</taxon>
        <taxon>Sphingobacteriaceae</taxon>
        <taxon>Solitalea</taxon>
    </lineage>
</organism>
<name>A0A521E5J9_9SPHI</name>
<evidence type="ECO:0000313" key="2">
    <source>
        <dbReference type="EMBL" id="SMO79223.1"/>
    </source>
</evidence>
<sequence length="211" mass="23068">MKTFVKPLTVVAIATVLSVGSTKFDLSSLSLSSSTNTKSNTTVSPTGADEPIIAKKESKKIQYTIINKSISGSTKMNATENLLDIIRFVAPENNAILVETPAETETVASLVKFVLPADDNNTSIAEPVETNYINDLVKFKVPEVSNDEIIEPKANNEFSELVKFKVPASEKTSIEEPVQLEDLVKFKVQISDYVNLEQPTVCDNQLTRASK</sequence>
<keyword evidence="3" id="KW-1185">Reference proteome</keyword>
<dbReference type="AlphaFoldDB" id="A0A521E5J9"/>
<accession>A0A521E5J9</accession>
<evidence type="ECO:0000313" key="3">
    <source>
        <dbReference type="Proteomes" id="UP000315971"/>
    </source>
</evidence>
<dbReference type="Proteomes" id="UP000315971">
    <property type="component" value="Unassembled WGS sequence"/>
</dbReference>